<evidence type="ECO:0000313" key="1">
    <source>
        <dbReference type="EMBL" id="GHO42395.1"/>
    </source>
</evidence>
<evidence type="ECO:0000313" key="2">
    <source>
        <dbReference type="Proteomes" id="UP000612362"/>
    </source>
</evidence>
<proteinExistence type="predicted"/>
<dbReference type="RefSeq" id="WP_220191940.1">
    <property type="nucleotide sequence ID" value="NZ_BNJF01000001.1"/>
</dbReference>
<evidence type="ECO:0008006" key="3">
    <source>
        <dbReference type="Google" id="ProtNLM"/>
    </source>
</evidence>
<dbReference type="Pfam" id="PF07040">
    <property type="entry name" value="DUF1326"/>
    <property type="match status" value="1"/>
</dbReference>
<accession>A0A8J3MRM0</accession>
<dbReference type="Proteomes" id="UP000612362">
    <property type="component" value="Unassembled WGS sequence"/>
</dbReference>
<dbReference type="EMBL" id="BNJF01000001">
    <property type="protein sequence ID" value="GHO42395.1"/>
    <property type="molecule type" value="Genomic_DNA"/>
</dbReference>
<dbReference type="AlphaFoldDB" id="A0A8J3MRM0"/>
<dbReference type="InterPro" id="IPR009758">
    <property type="entry name" value="DUF1326"/>
</dbReference>
<sequence>MTIKTLTYQLKGTIFAAQSCSCSCDPCTCGDRCTCEGAEAYLGPRWRFVGDQIETGMIADVDVSQRLLISLAQTRNEQDTKWQEVILIDEAATPDQIHVLLGLFEQRQGSAAAHPECVPAAQRAVYLVPMSIYKVQGRDTLSVTFARERSRLVRGDARAIALPEWTYNGHISAQQNLEQWG</sequence>
<comment type="caution">
    <text evidence="1">The sequence shown here is derived from an EMBL/GenBank/DDBJ whole genome shotgun (WGS) entry which is preliminary data.</text>
</comment>
<organism evidence="1 2">
    <name type="scientific">Ktedonospora formicarum</name>
    <dbReference type="NCBI Taxonomy" id="2778364"/>
    <lineage>
        <taxon>Bacteria</taxon>
        <taxon>Bacillati</taxon>
        <taxon>Chloroflexota</taxon>
        <taxon>Ktedonobacteria</taxon>
        <taxon>Ktedonobacterales</taxon>
        <taxon>Ktedonobacteraceae</taxon>
        <taxon>Ktedonospora</taxon>
    </lineage>
</organism>
<gene>
    <name evidence="1" type="ORF">KSX_05580</name>
</gene>
<reference evidence="1" key="1">
    <citation type="submission" date="2020-10" db="EMBL/GenBank/DDBJ databases">
        <title>Taxonomic study of unclassified bacteria belonging to the class Ktedonobacteria.</title>
        <authorList>
            <person name="Yabe S."/>
            <person name="Wang C.M."/>
            <person name="Zheng Y."/>
            <person name="Sakai Y."/>
            <person name="Cavaletti L."/>
            <person name="Monciardini P."/>
            <person name="Donadio S."/>
        </authorList>
    </citation>
    <scope>NUCLEOTIDE SEQUENCE</scope>
    <source>
        <strain evidence="1">SOSP1-1</strain>
    </source>
</reference>
<protein>
    <recommendedName>
        <fullName evidence="3">DUF1326 domain-containing protein</fullName>
    </recommendedName>
</protein>
<keyword evidence="2" id="KW-1185">Reference proteome</keyword>
<name>A0A8J3MRM0_9CHLR</name>